<comment type="caution">
    <text evidence="1">The sequence shown here is derived from an EMBL/GenBank/DDBJ whole genome shotgun (WGS) entry which is preliminary data.</text>
</comment>
<dbReference type="Proteomes" id="UP000807504">
    <property type="component" value="Unassembled WGS sequence"/>
</dbReference>
<keyword evidence="2" id="KW-1185">Reference proteome</keyword>
<organism evidence="1 2">
    <name type="scientific">Argiope bruennichi</name>
    <name type="common">Wasp spider</name>
    <name type="synonym">Aranea bruennichi</name>
    <dbReference type="NCBI Taxonomy" id="94029"/>
    <lineage>
        <taxon>Eukaryota</taxon>
        <taxon>Metazoa</taxon>
        <taxon>Ecdysozoa</taxon>
        <taxon>Arthropoda</taxon>
        <taxon>Chelicerata</taxon>
        <taxon>Arachnida</taxon>
        <taxon>Araneae</taxon>
        <taxon>Araneomorphae</taxon>
        <taxon>Entelegynae</taxon>
        <taxon>Araneoidea</taxon>
        <taxon>Araneidae</taxon>
        <taxon>Argiope</taxon>
    </lineage>
</organism>
<proteinExistence type="predicted"/>
<reference evidence="1" key="2">
    <citation type="submission" date="2020-06" db="EMBL/GenBank/DDBJ databases">
        <authorList>
            <person name="Sheffer M."/>
        </authorList>
    </citation>
    <scope>NUCLEOTIDE SEQUENCE</scope>
</reference>
<reference evidence="1" key="1">
    <citation type="journal article" date="2020" name="bioRxiv">
        <title>Chromosome-level reference genome of the European wasp spider Argiope bruennichi: a resource for studies on range expansion and evolutionary adaptation.</title>
        <authorList>
            <person name="Sheffer M.M."/>
            <person name="Hoppe A."/>
            <person name="Krehenwinkel H."/>
            <person name="Uhl G."/>
            <person name="Kuss A.W."/>
            <person name="Jensen L."/>
            <person name="Jensen C."/>
            <person name="Gillespie R.G."/>
            <person name="Hoff K.J."/>
            <person name="Prost S."/>
        </authorList>
    </citation>
    <scope>NUCLEOTIDE SEQUENCE</scope>
</reference>
<name>A0A8T0E5E9_ARGBR</name>
<evidence type="ECO:0000313" key="1">
    <source>
        <dbReference type="EMBL" id="KAF8767059.1"/>
    </source>
</evidence>
<evidence type="ECO:0000313" key="2">
    <source>
        <dbReference type="Proteomes" id="UP000807504"/>
    </source>
</evidence>
<protein>
    <submittedName>
        <fullName evidence="1">Uncharacterized protein</fullName>
    </submittedName>
</protein>
<sequence length="169" mass="18816">MVPTRPAFSLRGPARFRVLRYVARGVPSIVRERVCAVPRVRGNPWVGGVLVRWASGCFLLEVSGVLMLRSCGWSFGHVLPLWGIWRWAGHRVEVLLFGGLRVLSFMLGAKLCPLCVLVGRVSEPLTACVPWREGTFWCARLTCCGEGSWSIRIRVALSVRMLTLLIALV</sequence>
<dbReference type="EMBL" id="JABXBU010002230">
    <property type="protein sequence ID" value="KAF8767059.1"/>
    <property type="molecule type" value="Genomic_DNA"/>
</dbReference>
<dbReference type="AlphaFoldDB" id="A0A8T0E5E9"/>
<gene>
    <name evidence="1" type="ORF">HNY73_020064</name>
</gene>
<accession>A0A8T0E5E9</accession>